<feature type="compositionally biased region" description="Low complexity" evidence="14">
    <location>
        <begin position="475"/>
        <end position="488"/>
    </location>
</feature>
<accession>A0A4T9T612</accession>
<dbReference type="GO" id="GO:0005886">
    <property type="term" value="C:plasma membrane"/>
    <property type="evidence" value="ECO:0007669"/>
    <property type="project" value="UniProtKB-SubCell"/>
</dbReference>
<keyword evidence="12 13" id="KW-0472">Membrane</keyword>
<feature type="transmembrane region" description="Helical" evidence="13">
    <location>
        <begin position="15"/>
        <end position="37"/>
    </location>
</feature>
<dbReference type="PANTHER" id="PTHR30365:SF0">
    <property type="entry name" value="CYTOCHROME BD-I UBIQUINOL OXIDASE SUBUNIT 1"/>
    <property type="match status" value="1"/>
</dbReference>
<dbReference type="GO" id="GO:0016682">
    <property type="term" value="F:oxidoreductase activity, acting on diphenols and related substances as donors, oxygen as acceptor"/>
    <property type="evidence" value="ECO:0007669"/>
    <property type="project" value="TreeGrafter"/>
</dbReference>
<keyword evidence="7 13" id="KW-0812">Transmembrane</keyword>
<evidence type="ECO:0000256" key="14">
    <source>
        <dbReference type="SAM" id="MobiDB-lite"/>
    </source>
</evidence>
<proteinExistence type="inferred from homology"/>
<evidence type="ECO:0000256" key="2">
    <source>
        <dbReference type="ARBA" id="ARBA00009819"/>
    </source>
</evidence>
<keyword evidence="10 13" id="KW-1133">Transmembrane helix</keyword>
<feature type="transmembrane region" description="Helical" evidence="13">
    <location>
        <begin position="334"/>
        <end position="354"/>
    </location>
</feature>
<evidence type="ECO:0000256" key="10">
    <source>
        <dbReference type="ARBA" id="ARBA00022989"/>
    </source>
</evidence>
<dbReference type="PANTHER" id="PTHR30365">
    <property type="entry name" value="CYTOCHROME D UBIQUINOL OXIDASE"/>
    <property type="match status" value="1"/>
</dbReference>
<evidence type="ECO:0000256" key="4">
    <source>
        <dbReference type="ARBA" id="ARBA00022475"/>
    </source>
</evidence>
<feature type="transmembrane region" description="Helical" evidence="13">
    <location>
        <begin position="425"/>
        <end position="444"/>
    </location>
</feature>
<keyword evidence="4 13" id="KW-1003">Cell membrane</keyword>
<dbReference type="EMBL" id="SSTM01000008">
    <property type="protein sequence ID" value="TJW09676.1"/>
    <property type="molecule type" value="Genomic_DNA"/>
</dbReference>
<dbReference type="InterPro" id="IPR002585">
    <property type="entry name" value="Cyt-d_ubiquinol_oxidase_su_1"/>
</dbReference>
<evidence type="ECO:0000256" key="1">
    <source>
        <dbReference type="ARBA" id="ARBA00004429"/>
    </source>
</evidence>
<feature type="transmembrane region" description="Helical" evidence="13">
    <location>
        <begin position="223"/>
        <end position="249"/>
    </location>
</feature>
<evidence type="ECO:0000256" key="12">
    <source>
        <dbReference type="ARBA" id="ARBA00023136"/>
    </source>
</evidence>
<dbReference type="Proteomes" id="UP000309454">
    <property type="component" value="Unassembled WGS sequence"/>
</dbReference>
<sequence length="542" mass="58740">MEIFTDVALLSRFQFALTVAYHFLFVPLSIGLGLILAINETRYYRSRSEEDAAAAQFWVKIFTATFAIGVATGITMEFSFGTNWANYSRFVGDIFGAPLAAEALFAFFLESVFLGVLLFGRNKVSPKFYMVSGWLVWFGSCLSALWILIANSWMQTPAGGVLNADGTEAVITDFFAAAFNPSIFARYTHTVDALLIMGAFCAIAVAGWYLLKGKHTEFAMKTMRIGAVVGIITSCLMIVFAHSSAVVVYEEQPTKLAMMEGMYDSEVPPLYAIGIVDEENQEVLAPFAIPGGTSFLATGTWDTEYPGLNQLAETEKYADMNVDELPVGVVFQSYHIMVAMYGLIMLTSILVLIFTFKGGKIAKMRWLQWLAVLSPIWPFIAIQTGWITAEVGRQPWVVYPSVTGPEGVELLTADGVSVSVSNWELLLTIALFIVVYLILLIGWCRVVGRFIKEGPVNPKAKGQVPMVATVAPGADGAASADNGDAAEAAADETPMPKSFAATEVKAVAEVFDGKDPLPPFAAAEEAKDASAANASTDQEGRE</sequence>
<dbReference type="AlphaFoldDB" id="A0A4T9T612"/>
<feature type="transmembrane region" description="Helical" evidence="13">
    <location>
        <begin position="94"/>
        <end position="119"/>
    </location>
</feature>
<feature type="transmembrane region" description="Helical" evidence="13">
    <location>
        <begin position="131"/>
        <end position="149"/>
    </location>
</feature>
<dbReference type="Pfam" id="PF01654">
    <property type="entry name" value="Cyt_bd_oxida_I"/>
    <property type="match status" value="1"/>
</dbReference>
<name>A0A4T9T612_9ACTN</name>
<dbReference type="GO" id="GO:0070069">
    <property type="term" value="C:cytochrome complex"/>
    <property type="evidence" value="ECO:0007669"/>
    <property type="project" value="UniProtKB-UniRule"/>
</dbReference>
<dbReference type="GO" id="GO:0046872">
    <property type="term" value="F:metal ion binding"/>
    <property type="evidence" value="ECO:0007669"/>
    <property type="project" value="UniProtKB-UniRule"/>
</dbReference>
<feature type="transmembrane region" description="Helical" evidence="13">
    <location>
        <begin position="366"/>
        <end position="389"/>
    </location>
</feature>
<evidence type="ECO:0000256" key="13">
    <source>
        <dbReference type="PIRNR" id="PIRNR006446"/>
    </source>
</evidence>
<feature type="region of interest" description="Disordered" evidence="14">
    <location>
        <begin position="517"/>
        <end position="542"/>
    </location>
</feature>
<evidence type="ECO:0000256" key="3">
    <source>
        <dbReference type="ARBA" id="ARBA00022448"/>
    </source>
</evidence>
<feature type="region of interest" description="Disordered" evidence="14">
    <location>
        <begin position="475"/>
        <end position="496"/>
    </location>
</feature>
<dbReference type="GO" id="GO:0019646">
    <property type="term" value="P:aerobic electron transport chain"/>
    <property type="evidence" value="ECO:0007669"/>
    <property type="project" value="InterPro"/>
</dbReference>
<dbReference type="RefSeq" id="WP_136846189.1">
    <property type="nucleotide sequence ID" value="NZ_CANPEU010000007.1"/>
</dbReference>
<comment type="subcellular location">
    <subcellularLocation>
        <location evidence="1">Cell inner membrane</location>
        <topology evidence="1">Multi-pass membrane protein</topology>
    </subcellularLocation>
</comment>
<feature type="transmembrane region" description="Helical" evidence="13">
    <location>
        <begin position="193"/>
        <end position="211"/>
    </location>
</feature>
<keyword evidence="11 13" id="KW-0408">Iron</keyword>
<evidence type="ECO:0000256" key="6">
    <source>
        <dbReference type="ARBA" id="ARBA00022617"/>
    </source>
</evidence>
<dbReference type="OrthoDB" id="9807042at2"/>
<keyword evidence="8 13" id="KW-0479">Metal-binding</keyword>
<keyword evidence="16" id="KW-1185">Reference proteome</keyword>
<evidence type="ECO:0000256" key="5">
    <source>
        <dbReference type="ARBA" id="ARBA00022519"/>
    </source>
</evidence>
<evidence type="ECO:0000256" key="11">
    <source>
        <dbReference type="ARBA" id="ARBA00023004"/>
    </source>
</evidence>
<evidence type="ECO:0000313" key="16">
    <source>
        <dbReference type="Proteomes" id="UP000309454"/>
    </source>
</evidence>
<comment type="caution">
    <text evidence="15">The sequence shown here is derived from an EMBL/GenBank/DDBJ whole genome shotgun (WGS) entry which is preliminary data.</text>
</comment>
<dbReference type="GO" id="GO:0020037">
    <property type="term" value="F:heme binding"/>
    <property type="evidence" value="ECO:0007669"/>
    <property type="project" value="TreeGrafter"/>
</dbReference>
<evidence type="ECO:0000256" key="7">
    <source>
        <dbReference type="ARBA" id="ARBA00022692"/>
    </source>
</evidence>
<dbReference type="GO" id="GO:0009055">
    <property type="term" value="F:electron transfer activity"/>
    <property type="evidence" value="ECO:0007669"/>
    <property type="project" value="UniProtKB-UniRule"/>
</dbReference>
<keyword evidence="9 13" id="KW-0249">Electron transport</keyword>
<keyword evidence="5" id="KW-0997">Cell inner membrane</keyword>
<evidence type="ECO:0000313" key="15">
    <source>
        <dbReference type="EMBL" id="TJW09676.1"/>
    </source>
</evidence>
<keyword evidence="6 13" id="KW-0349">Heme</keyword>
<evidence type="ECO:0000256" key="9">
    <source>
        <dbReference type="ARBA" id="ARBA00022982"/>
    </source>
</evidence>
<organism evidence="15 16">
    <name type="scientific">Parvibacter caecicola</name>
    <dbReference type="NCBI Taxonomy" id="747645"/>
    <lineage>
        <taxon>Bacteria</taxon>
        <taxon>Bacillati</taxon>
        <taxon>Actinomycetota</taxon>
        <taxon>Coriobacteriia</taxon>
        <taxon>Coriobacteriales</taxon>
        <taxon>Coriobacteriaceae</taxon>
        <taxon>Parvibacter</taxon>
    </lineage>
</organism>
<comment type="similarity">
    <text evidence="2 13">Belongs to the cytochrome ubiquinol oxidase subunit 1 family.</text>
</comment>
<dbReference type="PIRSF" id="PIRSF006446">
    <property type="entry name" value="Cyt_quinol_oxidase_1"/>
    <property type="match status" value="1"/>
</dbReference>
<gene>
    <name evidence="15" type="ORF">E5982_09130</name>
</gene>
<reference evidence="15 16" key="1">
    <citation type="submission" date="2019-04" db="EMBL/GenBank/DDBJ databases">
        <title>Microbes associate with the intestines of laboratory mice.</title>
        <authorList>
            <person name="Navarre W."/>
            <person name="Wong E."/>
            <person name="Huang K.C."/>
            <person name="Tropini C."/>
            <person name="Ng K."/>
            <person name="Yu B."/>
        </authorList>
    </citation>
    <scope>NUCLEOTIDE SEQUENCE [LARGE SCALE GENOMIC DNA]</scope>
    <source>
        <strain evidence="15 16">NM48_B13</strain>
    </source>
</reference>
<evidence type="ECO:0000256" key="8">
    <source>
        <dbReference type="ARBA" id="ARBA00022723"/>
    </source>
</evidence>
<feature type="transmembrane region" description="Helical" evidence="13">
    <location>
        <begin position="57"/>
        <end position="74"/>
    </location>
</feature>
<protein>
    <submittedName>
        <fullName evidence="15">Cytochrome ubiquinol oxidase subunit I</fullName>
    </submittedName>
</protein>
<keyword evidence="3 13" id="KW-0813">Transport</keyword>